<sequence length="284" mass="32080">MNGPAESPPGYHVGDVLELHILQSNTDLLPQSVTISVRISQLITNPMPIVVRVNFDTGCAILKLYDRLFGAQFRECDDKNIPYCDKAKATYDSFLQRGATEPFLQELDDERSTPREIPRRGSDIRDEPDGVARFEAMLWRYAYKAFKTETEAYTRMQGLQGVLVPKPYATVRVVTARENTQEDECLDIHGILLEPIAGCSLSDLIAAPWAPTTKEEWFSIVQSAVDSTHEINKRGIGLCDSVPRNVVVDQTTHQVFIVDFAECFFRDTMFDRWAKKAEGWNAEA</sequence>
<organism evidence="1 2">
    <name type="scientific">Fusarium napiforme</name>
    <dbReference type="NCBI Taxonomy" id="42672"/>
    <lineage>
        <taxon>Eukaryota</taxon>
        <taxon>Fungi</taxon>
        <taxon>Dikarya</taxon>
        <taxon>Ascomycota</taxon>
        <taxon>Pezizomycotina</taxon>
        <taxon>Sordariomycetes</taxon>
        <taxon>Hypocreomycetidae</taxon>
        <taxon>Hypocreales</taxon>
        <taxon>Nectriaceae</taxon>
        <taxon>Fusarium</taxon>
        <taxon>Fusarium fujikuroi species complex</taxon>
    </lineage>
</organism>
<protein>
    <submittedName>
        <fullName evidence="1">Serine threonine kinase fnkB</fullName>
    </submittedName>
</protein>
<reference evidence="1 2" key="1">
    <citation type="submission" date="2020-05" db="EMBL/GenBank/DDBJ databases">
        <title>Identification and distribution of gene clusters putatively required for synthesis of sphingolipid metabolism inhibitors in phylogenetically diverse species of the filamentous fungus Fusarium.</title>
        <authorList>
            <person name="Kim H.-S."/>
            <person name="Busman M."/>
            <person name="Brown D.W."/>
            <person name="Divon H."/>
            <person name="Uhlig S."/>
            <person name="Proctor R.H."/>
        </authorList>
    </citation>
    <scope>NUCLEOTIDE SEQUENCE [LARGE SCALE GENOMIC DNA]</scope>
    <source>
        <strain evidence="1 2">NRRL 25196</strain>
    </source>
</reference>
<dbReference type="GO" id="GO:0016301">
    <property type="term" value="F:kinase activity"/>
    <property type="evidence" value="ECO:0007669"/>
    <property type="project" value="UniProtKB-KW"/>
</dbReference>
<dbReference type="Proteomes" id="UP000574317">
    <property type="component" value="Unassembled WGS sequence"/>
</dbReference>
<accession>A0A8H5NDH2</accession>
<keyword evidence="1" id="KW-0808">Transferase</keyword>
<keyword evidence="2" id="KW-1185">Reference proteome</keyword>
<name>A0A8H5NDH2_9HYPO</name>
<comment type="caution">
    <text evidence="1">The sequence shown here is derived from an EMBL/GenBank/DDBJ whole genome shotgun (WGS) entry which is preliminary data.</text>
</comment>
<dbReference type="EMBL" id="JAAOAO010000120">
    <property type="protein sequence ID" value="KAF5562057.1"/>
    <property type="molecule type" value="Genomic_DNA"/>
</dbReference>
<gene>
    <name evidence="1" type="ORF">FNAPI_3392</name>
</gene>
<evidence type="ECO:0000313" key="1">
    <source>
        <dbReference type="EMBL" id="KAF5562057.1"/>
    </source>
</evidence>
<dbReference type="AlphaFoldDB" id="A0A8H5NDH2"/>
<proteinExistence type="predicted"/>
<dbReference type="InterPro" id="IPR011009">
    <property type="entry name" value="Kinase-like_dom_sf"/>
</dbReference>
<evidence type="ECO:0000313" key="2">
    <source>
        <dbReference type="Proteomes" id="UP000574317"/>
    </source>
</evidence>
<keyword evidence="1" id="KW-0418">Kinase</keyword>
<dbReference type="SUPFAM" id="SSF56112">
    <property type="entry name" value="Protein kinase-like (PK-like)"/>
    <property type="match status" value="1"/>
</dbReference>